<name>A0A921DYA3_9STAP</name>
<accession>A0A921DYA3</accession>
<dbReference type="Proteomes" id="UP000763505">
    <property type="component" value="Unassembled WGS sequence"/>
</dbReference>
<evidence type="ECO:0000256" key="4">
    <source>
        <dbReference type="ARBA" id="ARBA00022475"/>
    </source>
</evidence>
<dbReference type="FunFam" id="3.40.50.300:FF:000016">
    <property type="entry name" value="Oligopeptide ABC transporter ATP-binding component"/>
    <property type="match status" value="1"/>
</dbReference>
<dbReference type="GO" id="GO:0015413">
    <property type="term" value="F:ABC-type nickel transporter activity"/>
    <property type="evidence" value="ECO:0007669"/>
    <property type="project" value="UniProtKB-EC"/>
</dbReference>
<dbReference type="Gene3D" id="3.40.50.300">
    <property type="entry name" value="P-loop containing nucleotide triphosphate hydrolases"/>
    <property type="match status" value="1"/>
</dbReference>
<dbReference type="InterPro" id="IPR003439">
    <property type="entry name" value="ABC_transporter-like_ATP-bd"/>
</dbReference>
<dbReference type="GO" id="GO:0005886">
    <property type="term" value="C:plasma membrane"/>
    <property type="evidence" value="ECO:0007669"/>
    <property type="project" value="UniProtKB-SubCell"/>
</dbReference>
<protein>
    <recommendedName>
        <fullName evidence="14">Nickel import system ATP-binding protein NikD</fullName>
        <ecNumber evidence="13">7.2.2.11</ecNumber>
    </recommendedName>
</protein>
<evidence type="ECO:0000256" key="1">
    <source>
        <dbReference type="ARBA" id="ARBA00004202"/>
    </source>
</evidence>
<dbReference type="InterPro" id="IPR013563">
    <property type="entry name" value="Oligopep_ABC_C"/>
</dbReference>
<dbReference type="Pfam" id="PF08352">
    <property type="entry name" value="oligo_HPY"/>
    <property type="match status" value="1"/>
</dbReference>
<evidence type="ECO:0000256" key="10">
    <source>
        <dbReference type="ARBA" id="ARBA00023112"/>
    </source>
</evidence>
<evidence type="ECO:0000256" key="5">
    <source>
        <dbReference type="ARBA" id="ARBA00022596"/>
    </source>
</evidence>
<evidence type="ECO:0000256" key="12">
    <source>
        <dbReference type="ARBA" id="ARBA00038669"/>
    </source>
</evidence>
<evidence type="ECO:0000313" key="17">
    <source>
        <dbReference type="EMBL" id="HJE20404.1"/>
    </source>
</evidence>
<comment type="subunit">
    <text evidence="12">The complex is composed of two ATP-binding proteins (NikD and NikE), two transmembrane proteins (NikB and NikC) and a solute-binding protein (NikA).</text>
</comment>
<dbReference type="EMBL" id="DYYI01000094">
    <property type="protein sequence ID" value="HJE20404.1"/>
    <property type="molecule type" value="Genomic_DNA"/>
</dbReference>
<dbReference type="NCBIfam" id="TIGR01727">
    <property type="entry name" value="oligo_HPY"/>
    <property type="match status" value="1"/>
</dbReference>
<comment type="catalytic activity">
    <reaction evidence="15">
        <text>Ni(2+)(out) + ATP + H2O = Ni(2+)(in) + ADP + phosphate + H(+)</text>
        <dbReference type="Rhea" id="RHEA:15557"/>
        <dbReference type="ChEBI" id="CHEBI:15377"/>
        <dbReference type="ChEBI" id="CHEBI:15378"/>
        <dbReference type="ChEBI" id="CHEBI:30616"/>
        <dbReference type="ChEBI" id="CHEBI:43474"/>
        <dbReference type="ChEBI" id="CHEBI:49786"/>
        <dbReference type="ChEBI" id="CHEBI:456216"/>
        <dbReference type="EC" id="7.2.2.11"/>
    </reaction>
    <physiologicalReaction direction="left-to-right" evidence="15">
        <dbReference type="Rhea" id="RHEA:15558"/>
    </physiologicalReaction>
</comment>
<sequence length="321" mass="35442">MAILSVKNLNVEFLSEGKNVKAVNNVSFDIEEKDSIGIVGESGSGKSTLAMAILKLLPSNTKISGEVLYKDKNILPLGNKQLKNIRWKEVAVVFQKSMNSLSPVHKIGMQLVDVYKIHSKKATKEEARKKIMDLLLLVNLPTRVFSLYPHELSGGMMQRVSIALSLIQNPNLLILDESTTALDVVTERQILEELKLLEETLNITRIMITHDMSVVATSCKKVAVMYAGNIVEFGMVEDVLTDPKHPYTKGLINSFASASNKNKEIQGIPGTLPDLSKSTKGCIFADRCPISEEICFEKVPLQRSFAQGREVSCHMVGGDLK</sequence>
<dbReference type="PANTHER" id="PTHR43297">
    <property type="entry name" value="OLIGOPEPTIDE TRANSPORT ATP-BINDING PROTEIN APPD"/>
    <property type="match status" value="1"/>
</dbReference>
<organism evidence="17 18">
    <name type="scientific">Aliicoccus persicus</name>
    <dbReference type="NCBI Taxonomy" id="930138"/>
    <lineage>
        <taxon>Bacteria</taxon>
        <taxon>Bacillati</taxon>
        <taxon>Bacillota</taxon>
        <taxon>Bacilli</taxon>
        <taxon>Bacillales</taxon>
        <taxon>Staphylococcaceae</taxon>
        <taxon>Aliicoccus</taxon>
    </lineage>
</organism>
<dbReference type="PANTHER" id="PTHR43297:SF13">
    <property type="entry name" value="NICKEL ABC TRANSPORTER, ATP-BINDING PROTEIN"/>
    <property type="match status" value="1"/>
</dbReference>
<proteinExistence type="inferred from homology"/>
<keyword evidence="9" id="KW-0406">Ion transport</keyword>
<dbReference type="EC" id="7.2.2.11" evidence="13"/>
<evidence type="ECO:0000256" key="8">
    <source>
        <dbReference type="ARBA" id="ARBA00022967"/>
    </source>
</evidence>
<evidence type="ECO:0000256" key="11">
    <source>
        <dbReference type="ARBA" id="ARBA00023136"/>
    </source>
</evidence>
<keyword evidence="6" id="KW-0547">Nucleotide-binding</keyword>
<evidence type="ECO:0000256" key="7">
    <source>
        <dbReference type="ARBA" id="ARBA00022840"/>
    </source>
</evidence>
<keyword evidence="3" id="KW-0813">Transport</keyword>
<evidence type="ECO:0000256" key="3">
    <source>
        <dbReference type="ARBA" id="ARBA00022448"/>
    </source>
</evidence>
<dbReference type="SMART" id="SM00382">
    <property type="entry name" value="AAA"/>
    <property type="match status" value="1"/>
</dbReference>
<keyword evidence="11" id="KW-0472">Membrane</keyword>
<dbReference type="GO" id="GO:0015833">
    <property type="term" value="P:peptide transport"/>
    <property type="evidence" value="ECO:0007669"/>
    <property type="project" value="InterPro"/>
</dbReference>
<keyword evidence="5" id="KW-0533">Nickel</keyword>
<keyword evidence="8" id="KW-1278">Translocase</keyword>
<evidence type="ECO:0000256" key="14">
    <source>
        <dbReference type="ARBA" id="ARBA00044143"/>
    </source>
</evidence>
<dbReference type="CDD" id="cd03257">
    <property type="entry name" value="ABC_NikE_OppD_transporters"/>
    <property type="match status" value="1"/>
</dbReference>
<evidence type="ECO:0000313" key="18">
    <source>
        <dbReference type="Proteomes" id="UP000763505"/>
    </source>
</evidence>
<dbReference type="PROSITE" id="PS00211">
    <property type="entry name" value="ABC_TRANSPORTER_1"/>
    <property type="match status" value="1"/>
</dbReference>
<feature type="domain" description="ABC transporter" evidence="16">
    <location>
        <begin position="6"/>
        <end position="252"/>
    </location>
</feature>
<dbReference type="Pfam" id="PF00005">
    <property type="entry name" value="ABC_tran"/>
    <property type="match status" value="1"/>
</dbReference>
<evidence type="ECO:0000259" key="16">
    <source>
        <dbReference type="PROSITE" id="PS50893"/>
    </source>
</evidence>
<comment type="similarity">
    <text evidence="2">Belongs to the ABC transporter superfamily.</text>
</comment>
<dbReference type="PROSITE" id="PS50893">
    <property type="entry name" value="ABC_TRANSPORTER_2"/>
    <property type="match status" value="1"/>
</dbReference>
<dbReference type="AlphaFoldDB" id="A0A921DYA3"/>
<reference evidence="17" key="1">
    <citation type="journal article" date="2021" name="PeerJ">
        <title>Extensive microbial diversity within the chicken gut microbiome revealed by metagenomics and culture.</title>
        <authorList>
            <person name="Gilroy R."/>
            <person name="Ravi A."/>
            <person name="Getino M."/>
            <person name="Pursley I."/>
            <person name="Horton D.L."/>
            <person name="Alikhan N.F."/>
            <person name="Baker D."/>
            <person name="Gharbi K."/>
            <person name="Hall N."/>
            <person name="Watson M."/>
            <person name="Adriaenssens E.M."/>
            <person name="Foster-Nyarko E."/>
            <person name="Jarju S."/>
            <person name="Secka A."/>
            <person name="Antonio M."/>
            <person name="Oren A."/>
            <person name="Chaudhuri R.R."/>
            <person name="La Ragione R."/>
            <person name="Hildebrand F."/>
            <person name="Pallen M.J."/>
        </authorList>
    </citation>
    <scope>NUCLEOTIDE SEQUENCE</scope>
    <source>
        <strain evidence="17">6019</strain>
    </source>
</reference>
<evidence type="ECO:0000256" key="6">
    <source>
        <dbReference type="ARBA" id="ARBA00022741"/>
    </source>
</evidence>
<dbReference type="GO" id="GO:0005524">
    <property type="term" value="F:ATP binding"/>
    <property type="evidence" value="ECO:0007669"/>
    <property type="project" value="UniProtKB-KW"/>
</dbReference>
<keyword evidence="4" id="KW-1003">Cell membrane</keyword>
<keyword evidence="7 17" id="KW-0067">ATP-binding</keyword>
<dbReference type="InterPro" id="IPR017871">
    <property type="entry name" value="ABC_transporter-like_CS"/>
</dbReference>
<dbReference type="InterPro" id="IPR003593">
    <property type="entry name" value="AAA+_ATPase"/>
</dbReference>
<dbReference type="InterPro" id="IPR027417">
    <property type="entry name" value="P-loop_NTPase"/>
</dbReference>
<dbReference type="InterPro" id="IPR050388">
    <property type="entry name" value="ABC_Ni/Peptide_Import"/>
</dbReference>
<evidence type="ECO:0000256" key="13">
    <source>
        <dbReference type="ARBA" id="ARBA00039098"/>
    </source>
</evidence>
<dbReference type="GO" id="GO:0016887">
    <property type="term" value="F:ATP hydrolysis activity"/>
    <property type="evidence" value="ECO:0007669"/>
    <property type="project" value="InterPro"/>
</dbReference>
<evidence type="ECO:0000256" key="15">
    <source>
        <dbReference type="ARBA" id="ARBA00048610"/>
    </source>
</evidence>
<comment type="subcellular location">
    <subcellularLocation>
        <location evidence="1">Cell membrane</location>
        <topology evidence="1">Peripheral membrane protein</topology>
    </subcellularLocation>
</comment>
<evidence type="ECO:0000256" key="2">
    <source>
        <dbReference type="ARBA" id="ARBA00005417"/>
    </source>
</evidence>
<dbReference type="SUPFAM" id="SSF52540">
    <property type="entry name" value="P-loop containing nucleoside triphosphate hydrolases"/>
    <property type="match status" value="1"/>
</dbReference>
<keyword evidence="10" id="KW-0921">Nickel transport</keyword>
<evidence type="ECO:0000256" key="9">
    <source>
        <dbReference type="ARBA" id="ARBA00023065"/>
    </source>
</evidence>
<reference evidence="17" key="2">
    <citation type="submission" date="2021-09" db="EMBL/GenBank/DDBJ databases">
        <authorList>
            <person name="Gilroy R."/>
        </authorList>
    </citation>
    <scope>NUCLEOTIDE SEQUENCE</scope>
    <source>
        <strain evidence="17">6019</strain>
    </source>
</reference>
<gene>
    <name evidence="17" type="ORF">K8V35_08635</name>
</gene>
<comment type="caution">
    <text evidence="17">The sequence shown here is derived from an EMBL/GenBank/DDBJ whole genome shotgun (WGS) entry which is preliminary data.</text>
</comment>